<reference evidence="6" key="1">
    <citation type="journal article" date="2022" name="Plant J.">
        <title>Strategies of tolerance reflected in two North American maple genomes.</title>
        <authorList>
            <person name="McEvoy S.L."/>
            <person name="Sezen U.U."/>
            <person name="Trouern-Trend A."/>
            <person name="McMahon S.M."/>
            <person name="Schaberg P.G."/>
            <person name="Yang J."/>
            <person name="Wegrzyn J.L."/>
            <person name="Swenson N.G."/>
        </authorList>
    </citation>
    <scope>NUCLEOTIDE SEQUENCE</scope>
    <source>
        <strain evidence="6">91603</strain>
    </source>
</reference>
<dbReference type="InterPro" id="IPR000873">
    <property type="entry name" value="AMP-dep_synth/lig_dom"/>
</dbReference>
<dbReference type="EMBL" id="JAJSOW010000106">
    <property type="protein sequence ID" value="KAI9160229.1"/>
    <property type="molecule type" value="Genomic_DNA"/>
</dbReference>
<dbReference type="InterPro" id="IPR042099">
    <property type="entry name" value="ANL_N_sf"/>
</dbReference>
<proteinExistence type="inferred from homology"/>
<evidence type="ECO:0008006" key="8">
    <source>
        <dbReference type="Google" id="ProtNLM"/>
    </source>
</evidence>
<evidence type="ECO:0000259" key="5">
    <source>
        <dbReference type="Pfam" id="PF13193"/>
    </source>
</evidence>
<dbReference type="Pfam" id="PF00501">
    <property type="entry name" value="AMP-binding"/>
    <property type="match status" value="1"/>
</dbReference>
<dbReference type="AlphaFoldDB" id="A0AAD5IFU6"/>
<dbReference type="PANTHER" id="PTHR24096:SF251">
    <property type="entry name" value="4-COUMARATE--COA LIGASE-LIKE 9"/>
    <property type="match status" value="1"/>
</dbReference>
<dbReference type="PANTHER" id="PTHR24096">
    <property type="entry name" value="LONG-CHAIN-FATTY-ACID--COA LIGASE"/>
    <property type="match status" value="1"/>
</dbReference>
<feature type="domain" description="AMP-binding enzyme C-terminal" evidence="5">
    <location>
        <begin position="474"/>
        <end position="549"/>
    </location>
</feature>
<protein>
    <recommendedName>
        <fullName evidence="8">4-coumarate--CoA ligase</fullName>
    </recommendedName>
</protein>
<feature type="domain" description="AMP-dependent synthetase/ligase" evidence="4">
    <location>
        <begin position="55"/>
        <end position="423"/>
    </location>
</feature>
<dbReference type="Proteomes" id="UP001064489">
    <property type="component" value="Chromosome 2"/>
</dbReference>
<evidence type="ECO:0000259" key="4">
    <source>
        <dbReference type="Pfam" id="PF00501"/>
    </source>
</evidence>
<dbReference type="SUPFAM" id="SSF56801">
    <property type="entry name" value="Acetyl-CoA synthetase-like"/>
    <property type="match status" value="1"/>
</dbReference>
<dbReference type="InterPro" id="IPR045851">
    <property type="entry name" value="AMP-bd_C_sf"/>
</dbReference>
<evidence type="ECO:0000313" key="6">
    <source>
        <dbReference type="EMBL" id="KAI9160229.1"/>
    </source>
</evidence>
<dbReference type="Gene3D" id="3.40.50.12780">
    <property type="entry name" value="N-terminal domain of ligase-like"/>
    <property type="match status" value="1"/>
</dbReference>
<evidence type="ECO:0000256" key="3">
    <source>
        <dbReference type="ARBA" id="ARBA00022598"/>
    </source>
</evidence>
<gene>
    <name evidence="6" type="ORF">LWI28_006366</name>
</gene>
<name>A0AAD5IFU6_ACENE</name>
<dbReference type="InterPro" id="IPR025110">
    <property type="entry name" value="AMP-bd_C"/>
</dbReference>
<evidence type="ECO:0000313" key="7">
    <source>
        <dbReference type="Proteomes" id="UP001064489"/>
    </source>
</evidence>
<organism evidence="6 7">
    <name type="scientific">Acer negundo</name>
    <name type="common">Box elder</name>
    <dbReference type="NCBI Taxonomy" id="4023"/>
    <lineage>
        <taxon>Eukaryota</taxon>
        <taxon>Viridiplantae</taxon>
        <taxon>Streptophyta</taxon>
        <taxon>Embryophyta</taxon>
        <taxon>Tracheophyta</taxon>
        <taxon>Spermatophyta</taxon>
        <taxon>Magnoliopsida</taxon>
        <taxon>eudicotyledons</taxon>
        <taxon>Gunneridae</taxon>
        <taxon>Pentapetalae</taxon>
        <taxon>rosids</taxon>
        <taxon>malvids</taxon>
        <taxon>Sapindales</taxon>
        <taxon>Sapindaceae</taxon>
        <taxon>Hippocastanoideae</taxon>
        <taxon>Acereae</taxon>
        <taxon>Acer</taxon>
    </lineage>
</organism>
<evidence type="ECO:0000256" key="2">
    <source>
        <dbReference type="ARBA" id="ARBA00006432"/>
    </source>
</evidence>
<dbReference type="CDD" id="cd05904">
    <property type="entry name" value="4CL"/>
    <property type="match status" value="1"/>
</dbReference>
<accession>A0AAD5IFU6</accession>
<dbReference type="FunFam" id="3.30.300.30:FF:000007">
    <property type="entry name" value="4-coumarate--CoA ligase 2"/>
    <property type="match status" value="1"/>
</dbReference>
<sequence length="568" mass="62680">MDPYSGFCSQTKTYHSLRPQIIDLPPPSQPLSITEYIFSILHRSSSSSTNSTISDSTFMINAATGHRLAYSNLLRQTNSLAISLKKHYSLSKGDVAFILSPHSLQIPILYFSLLSIGVIISPTNPDDSSSDITRQINISKPVIVFTTSQSSNKLKNGASNLINRRTVLIDSPEFISLLTRYDDNKYDVINHGNDVVNQSDVAVIIYSSGTTGPNKGVQLTHRNLIVVTIATARVYHPTDHDHDLYSSQPRSTRLVSLTTRSLAGVFGLTVMMRAVSQEETLVLLETPELQEILEAVDKYKANYMPVSPSDIVALLKSDSTSKYDLSSLIFLWCGGAPLSKEVAEKFRDKFPNVQILIGYGLTEAAGVTALTKGPVELTRLDSVGRLSEFMEAKIVDPITGEALFPGQKGEFWLRGPTIMKGYLGDDKATAETLDSEGWLKTGDLCYFDSQGFLFIVGRLKELIKYKAYQVPPAELEHLLLSNPEIVDAAVIPYPDEDVGQIPMAFVVRKLGSNITEAQVMEFTAKQVSPYKQIRRVAFINSIPKSHSGKILRRELVDRALSAKFSTSS</sequence>
<comment type="cofactor">
    <cofactor evidence="1">
        <name>Mg(2+)</name>
        <dbReference type="ChEBI" id="CHEBI:18420"/>
    </cofactor>
</comment>
<reference evidence="6" key="2">
    <citation type="submission" date="2023-02" db="EMBL/GenBank/DDBJ databases">
        <authorList>
            <person name="Swenson N.G."/>
            <person name="Wegrzyn J.L."/>
            <person name="Mcevoy S.L."/>
        </authorList>
    </citation>
    <scope>NUCLEOTIDE SEQUENCE</scope>
    <source>
        <strain evidence="6">91603</strain>
        <tissue evidence="6">Leaf</tissue>
    </source>
</reference>
<dbReference type="Gene3D" id="3.30.300.30">
    <property type="match status" value="1"/>
</dbReference>
<keyword evidence="7" id="KW-1185">Reference proteome</keyword>
<dbReference type="Pfam" id="PF13193">
    <property type="entry name" value="AMP-binding_C"/>
    <property type="match status" value="1"/>
</dbReference>
<keyword evidence="3" id="KW-0436">Ligase</keyword>
<dbReference type="GO" id="GO:0016405">
    <property type="term" value="F:CoA-ligase activity"/>
    <property type="evidence" value="ECO:0007669"/>
    <property type="project" value="TreeGrafter"/>
</dbReference>
<evidence type="ECO:0000256" key="1">
    <source>
        <dbReference type="ARBA" id="ARBA00001946"/>
    </source>
</evidence>
<comment type="caution">
    <text evidence="6">The sequence shown here is derived from an EMBL/GenBank/DDBJ whole genome shotgun (WGS) entry which is preliminary data.</text>
</comment>
<comment type="similarity">
    <text evidence="2">Belongs to the ATP-dependent AMP-binding enzyme family.</text>
</comment>